<dbReference type="AlphaFoldDB" id="A0A0C9T5Z6"/>
<dbReference type="Proteomes" id="UP000053647">
    <property type="component" value="Unassembled WGS sequence"/>
</dbReference>
<sequence length="423" mass="48606">FSSPTAGLLMCWHYSGTTAKSIPELNRLGSYTRDPQFNAAEELPFSHERERKLIEKYLRDQSNPFQAENGWSRSSVTIPLPKENAKYRSENDSDIPTITVDNVIHRSITDIIKSVFEDDISSTFHMTPFEQFWKTSDERVLKVYSEAYSSPAMLDAYKEINALPRAPGDNYERVVASLMLWSDATQLANFGDASLWPIYLFFGNQSKYTHSKPTAGACHHVAYIPTLPDDFQDTYLYHYGNAATEETYTHCKRELIHAIWKLLLNEEFVEAYRKGILIRCADGITRRIFPRFFTYSADYPEKVLLACIKFLGQCPCPRCLVKKADIPDMGKTSDMATRTIKTRINDRKYQNLIKKARKQIYKKGKGINSKSVADLLKGDSLAPTRNAFSEQLRVSDSENAFNFFLLFIVDLLHEFELRVWKAI</sequence>
<dbReference type="HOGENOM" id="CLU_002498_2_0_1"/>
<reference evidence="2" key="2">
    <citation type="submission" date="2015-01" db="EMBL/GenBank/DDBJ databases">
        <title>Evolutionary Origins and Diversification of the Mycorrhizal Mutualists.</title>
        <authorList>
            <consortium name="DOE Joint Genome Institute"/>
            <consortium name="Mycorrhizal Genomics Consortium"/>
            <person name="Kohler A."/>
            <person name="Kuo A."/>
            <person name="Nagy L.G."/>
            <person name="Floudas D."/>
            <person name="Copeland A."/>
            <person name="Barry K.W."/>
            <person name="Cichocki N."/>
            <person name="Veneault-Fourrey C."/>
            <person name="LaButti K."/>
            <person name="Lindquist E.A."/>
            <person name="Lipzen A."/>
            <person name="Lundell T."/>
            <person name="Morin E."/>
            <person name="Murat C."/>
            <person name="Riley R."/>
            <person name="Ohm R."/>
            <person name="Sun H."/>
            <person name="Tunlid A."/>
            <person name="Henrissat B."/>
            <person name="Grigoriev I.V."/>
            <person name="Hibbett D.S."/>
            <person name="Martin F."/>
        </authorList>
    </citation>
    <scope>NUCLEOTIDE SEQUENCE [LARGE SCALE GENOMIC DNA]</scope>
    <source>
        <strain evidence="2">ATCC 200175</strain>
    </source>
</reference>
<evidence type="ECO:0000313" key="1">
    <source>
        <dbReference type="EMBL" id="KIJ11125.1"/>
    </source>
</evidence>
<dbReference type="EMBL" id="KN819386">
    <property type="protein sequence ID" value="KIJ11125.1"/>
    <property type="molecule type" value="Genomic_DNA"/>
</dbReference>
<gene>
    <name evidence="1" type="ORF">PAXINDRAFT_52664</name>
</gene>
<dbReference type="OrthoDB" id="3208495at2759"/>
<reference evidence="1 2" key="1">
    <citation type="submission" date="2014-06" db="EMBL/GenBank/DDBJ databases">
        <authorList>
            <consortium name="DOE Joint Genome Institute"/>
            <person name="Kuo A."/>
            <person name="Kohler A."/>
            <person name="Nagy L.G."/>
            <person name="Floudas D."/>
            <person name="Copeland A."/>
            <person name="Barry K.W."/>
            <person name="Cichocki N."/>
            <person name="Veneault-Fourrey C."/>
            <person name="LaButti K."/>
            <person name="Lindquist E.A."/>
            <person name="Lipzen A."/>
            <person name="Lundell T."/>
            <person name="Morin E."/>
            <person name="Murat C."/>
            <person name="Sun H."/>
            <person name="Tunlid A."/>
            <person name="Henrissat B."/>
            <person name="Grigoriev I.V."/>
            <person name="Hibbett D.S."/>
            <person name="Martin F."/>
            <person name="Nordberg H.P."/>
            <person name="Cantor M.N."/>
            <person name="Hua S.X."/>
        </authorList>
    </citation>
    <scope>NUCLEOTIDE SEQUENCE [LARGE SCALE GENOMIC DNA]</scope>
    <source>
        <strain evidence="1 2">ATCC 200175</strain>
    </source>
</reference>
<accession>A0A0C9T5Z6</accession>
<feature type="non-terminal residue" evidence="1">
    <location>
        <position position="1"/>
    </location>
</feature>
<protein>
    <submittedName>
        <fullName evidence="1">Uncharacterized protein</fullName>
    </submittedName>
</protein>
<feature type="non-terminal residue" evidence="1">
    <location>
        <position position="423"/>
    </location>
</feature>
<name>A0A0C9T5Z6_PAXIN</name>
<dbReference type="Pfam" id="PF18759">
    <property type="entry name" value="Plavaka"/>
    <property type="match status" value="1"/>
</dbReference>
<evidence type="ECO:0000313" key="2">
    <source>
        <dbReference type="Proteomes" id="UP000053647"/>
    </source>
</evidence>
<keyword evidence="2" id="KW-1185">Reference proteome</keyword>
<dbReference type="InterPro" id="IPR041078">
    <property type="entry name" value="Plavaka"/>
</dbReference>
<organism evidence="1 2">
    <name type="scientific">Paxillus involutus ATCC 200175</name>
    <dbReference type="NCBI Taxonomy" id="664439"/>
    <lineage>
        <taxon>Eukaryota</taxon>
        <taxon>Fungi</taxon>
        <taxon>Dikarya</taxon>
        <taxon>Basidiomycota</taxon>
        <taxon>Agaricomycotina</taxon>
        <taxon>Agaricomycetes</taxon>
        <taxon>Agaricomycetidae</taxon>
        <taxon>Boletales</taxon>
        <taxon>Paxilineae</taxon>
        <taxon>Paxillaceae</taxon>
        <taxon>Paxillus</taxon>
    </lineage>
</organism>
<proteinExistence type="predicted"/>